<dbReference type="GO" id="GO:0003735">
    <property type="term" value="F:structural constituent of ribosome"/>
    <property type="evidence" value="ECO:0007669"/>
    <property type="project" value="InterPro"/>
</dbReference>
<evidence type="ECO:0000256" key="3">
    <source>
        <dbReference type="ARBA" id="ARBA00023274"/>
    </source>
</evidence>
<dbReference type="InterPro" id="IPR001705">
    <property type="entry name" value="Ribosomal_bL33"/>
</dbReference>
<dbReference type="HOGENOM" id="CLU_190949_0_1_9"/>
<dbReference type="NCBIfam" id="TIGR01023">
    <property type="entry name" value="rpmG_bact"/>
    <property type="match status" value="1"/>
</dbReference>
<protein>
    <recommendedName>
        <fullName evidence="4 5">Large ribosomal subunit protein bL33</fullName>
    </recommendedName>
</protein>
<dbReference type="GO" id="GO:0005737">
    <property type="term" value="C:cytoplasm"/>
    <property type="evidence" value="ECO:0007669"/>
    <property type="project" value="UniProtKB-ARBA"/>
</dbReference>
<name>R3W4N6_9ENTE</name>
<reference evidence="6 7" key="1">
    <citation type="submission" date="2013-02" db="EMBL/GenBank/DDBJ databases">
        <title>The Genome Sequence of Enterococcus phoeniculicola BAA-412.</title>
        <authorList>
            <consortium name="The Broad Institute Genome Sequencing Platform"/>
            <consortium name="The Broad Institute Genome Sequencing Center for Infectious Disease"/>
            <person name="Earl A.M."/>
            <person name="Gilmore M.S."/>
            <person name="Lebreton F."/>
            <person name="Walker B."/>
            <person name="Young S.K."/>
            <person name="Zeng Q."/>
            <person name="Gargeya S."/>
            <person name="Fitzgerald M."/>
            <person name="Haas B."/>
            <person name="Abouelleil A."/>
            <person name="Alvarado L."/>
            <person name="Arachchi H.M."/>
            <person name="Berlin A.M."/>
            <person name="Chapman S.B."/>
            <person name="Dewar J."/>
            <person name="Goldberg J."/>
            <person name="Griggs A."/>
            <person name="Gujja S."/>
            <person name="Hansen M."/>
            <person name="Howarth C."/>
            <person name="Imamovic A."/>
            <person name="Larimer J."/>
            <person name="McCowan C."/>
            <person name="Murphy C."/>
            <person name="Neiman D."/>
            <person name="Pearson M."/>
            <person name="Priest M."/>
            <person name="Roberts A."/>
            <person name="Saif S."/>
            <person name="Shea T."/>
            <person name="Sisk P."/>
            <person name="Sykes S."/>
            <person name="Wortman J."/>
            <person name="Nusbaum C."/>
            <person name="Birren B."/>
        </authorList>
    </citation>
    <scope>NUCLEOTIDE SEQUENCE [LARGE SCALE GENOMIC DNA]</scope>
    <source>
        <strain evidence="6 7">ATCC BAA-412</strain>
    </source>
</reference>
<keyword evidence="7" id="KW-1185">Reference proteome</keyword>
<organism evidence="6 7">
    <name type="scientific">Enterococcus phoeniculicola ATCC BAA-412</name>
    <dbReference type="NCBI Taxonomy" id="1158610"/>
    <lineage>
        <taxon>Bacteria</taxon>
        <taxon>Bacillati</taxon>
        <taxon>Bacillota</taxon>
        <taxon>Bacilli</taxon>
        <taxon>Lactobacillales</taxon>
        <taxon>Enterococcaceae</taxon>
        <taxon>Enterococcus</taxon>
    </lineage>
</organism>
<comment type="similarity">
    <text evidence="1 5">Belongs to the bacterial ribosomal protein bL33 family.</text>
</comment>
<evidence type="ECO:0000256" key="5">
    <source>
        <dbReference type="HAMAP-Rule" id="MF_00294"/>
    </source>
</evidence>
<dbReference type="GO" id="GO:1990904">
    <property type="term" value="C:ribonucleoprotein complex"/>
    <property type="evidence" value="ECO:0007669"/>
    <property type="project" value="UniProtKB-KW"/>
</dbReference>
<dbReference type="SUPFAM" id="SSF57829">
    <property type="entry name" value="Zn-binding ribosomal proteins"/>
    <property type="match status" value="1"/>
</dbReference>
<evidence type="ECO:0000313" key="7">
    <source>
        <dbReference type="Proteomes" id="UP000013785"/>
    </source>
</evidence>
<dbReference type="OrthoDB" id="9801333at2"/>
<keyword evidence="3 5" id="KW-0687">Ribonucleoprotein</keyword>
<dbReference type="GO" id="GO:0005840">
    <property type="term" value="C:ribosome"/>
    <property type="evidence" value="ECO:0007669"/>
    <property type="project" value="UniProtKB-KW"/>
</dbReference>
<comment type="caution">
    <text evidence="6">The sequence shown here is derived from an EMBL/GenBank/DDBJ whole genome shotgun (WGS) entry which is preliminary data.</text>
</comment>
<accession>R3W4N6</accession>
<proteinExistence type="inferred from homology"/>
<keyword evidence="2 5" id="KW-0689">Ribosomal protein</keyword>
<dbReference type="InterPro" id="IPR038584">
    <property type="entry name" value="Ribosomal_bL33_sf"/>
</dbReference>
<dbReference type="Gene3D" id="2.20.28.120">
    <property type="entry name" value="Ribosomal protein L33"/>
    <property type="match status" value="1"/>
</dbReference>
<sequence length="50" mass="5733">MATKKAALACSVCGSRNYTKSVSEGKRNERLEINKFCKYCNQYTLHKETK</sequence>
<gene>
    <name evidence="5" type="primary">rpmG</name>
    <name evidence="6" type="ORF">UC3_02940</name>
</gene>
<evidence type="ECO:0000256" key="2">
    <source>
        <dbReference type="ARBA" id="ARBA00022980"/>
    </source>
</evidence>
<dbReference type="Pfam" id="PF00471">
    <property type="entry name" value="Ribosomal_L33"/>
    <property type="match status" value="1"/>
</dbReference>
<evidence type="ECO:0000256" key="4">
    <source>
        <dbReference type="ARBA" id="ARBA00035176"/>
    </source>
</evidence>
<dbReference type="EMBL" id="AJAT01000017">
    <property type="protein sequence ID" value="EOL42587.1"/>
    <property type="molecule type" value="Genomic_DNA"/>
</dbReference>
<evidence type="ECO:0000256" key="1">
    <source>
        <dbReference type="ARBA" id="ARBA00007596"/>
    </source>
</evidence>
<dbReference type="InterPro" id="IPR011332">
    <property type="entry name" value="Ribosomal_zn-bd"/>
</dbReference>
<dbReference type="RefSeq" id="WP_010769574.1">
    <property type="nucleotide sequence ID" value="NZ_ASWE01000001.1"/>
</dbReference>
<dbReference type="GO" id="GO:0006412">
    <property type="term" value="P:translation"/>
    <property type="evidence" value="ECO:0007669"/>
    <property type="project" value="UniProtKB-UniRule"/>
</dbReference>
<evidence type="ECO:0000313" key="6">
    <source>
        <dbReference type="EMBL" id="EOL42587.1"/>
    </source>
</evidence>
<dbReference type="AlphaFoldDB" id="R3W4N6"/>
<dbReference type="eggNOG" id="COG0267">
    <property type="taxonomic scope" value="Bacteria"/>
</dbReference>
<dbReference type="Proteomes" id="UP000013785">
    <property type="component" value="Unassembled WGS sequence"/>
</dbReference>
<dbReference type="HAMAP" id="MF_00294">
    <property type="entry name" value="Ribosomal_bL33"/>
    <property type="match status" value="1"/>
</dbReference>
<dbReference type="NCBIfam" id="NF001764">
    <property type="entry name" value="PRK00504.1"/>
    <property type="match status" value="1"/>
</dbReference>